<proteinExistence type="predicted"/>
<feature type="compositionally biased region" description="Polar residues" evidence="1">
    <location>
        <begin position="76"/>
        <end position="85"/>
    </location>
</feature>
<feature type="region of interest" description="Disordered" evidence="1">
    <location>
        <begin position="42"/>
        <end position="106"/>
    </location>
</feature>
<protein>
    <submittedName>
        <fullName evidence="2">BgTH12-04630</fullName>
    </submittedName>
</protein>
<dbReference type="Proteomes" id="UP000683417">
    <property type="component" value="Unassembled WGS sequence"/>
</dbReference>
<accession>A0A9W4CV22</accession>
<evidence type="ECO:0000313" key="2">
    <source>
        <dbReference type="EMBL" id="CAD6498976.1"/>
    </source>
</evidence>
<feature type="compositionally biased region" description="Polar residues" evidence="1">
    <location>
        <begin position="42"/>
        <end position="61"/>
    </location>
</feature>
<feature type="region of interest" description="Disordered" evidence="1">
    <location>
        <begin position="186"/>
        <end position="221"/>
    </location>
</feature>
<feature type="region of interest" description="Disordered" evidence="1">
    <location>
        <begin position="316"/>
        <end position="359"/>
    </location>
</feature>
<name>A0A9W4CV22_BLUGR</name>
<organism evidence="2 3">
    <name type="scientific">Blumeria graminis f. sp. triticale</name>
    <dbReference type="NCBI Taxonomy" id="1689686"/>
    <lineage>
        <taxon>Eukaryota</taxon>
        <taxon>Fungi</taxon>
        <taxon>Dikarya</taxon>
        <taxon>Ascomycota</taxon>
        <taxon>Pezizomycotina</taxon>
        <taxon>Leotiomycetes</taxon>
        <taxon>Erysiphales</taxon>
        <taxon>Erysiphaceae</taxon>
        <taxon>Blumeria</taxon>
    </lineage>
</organism>
<feature type="compositionally biased region" description="Polar residues" evidence="1">
    <location>
        <begin position="331"/>
        <end position="340"/>
    </location>
</feature>
<sequence length="533" mass="59155">MIRELEYRDTQPISVPPLLDQRLHFTENQSASDLLKSSQVTEQESHNLESINMATSDNTKPTIPAKDSLEQDKSIQSKNRYQNNKSEGDSAQEIAQVTPNTPNVSEYTVTESKDGNEILQDEIADQLKHETVDKKIDNQPYPVELSVERNQENHLIINTDEQINFTEDLDGSYHEICENNIEIKSVKSEESQSKSLNVAPLVSRRQENESSKAQNDSVIHRISKTSLAGEKSSINENIGQINNHSTITSVSLENVVTDPKLSSSETANDTLASRTRNLSITENITLGIRTTEDGKYPESLNSSKITTDYPLRSASISTDQAENPTVPPWRESNSQQNCDSRNFKNLDAPSRSPNDAGNNLPTFKEILALNNAKDRIKTFNHNRKAYASIDSGLEEWAQQVKKMYPEYEDVTASFDGPEPRISGGFGSTRAIFAKVTGSQPFLPSGYHQRQQSGLQPTPTTPNFRHSMMPAMQSTPQVSVSTNRLKSHQVQTKGKELLHTAGVFGGKAGRVGKDFLAKGKNRLRSAGAGDHKTE</sequence>
<reference evidence="2" key="1">
    <citation type="submission" date="2020-10" db="EMBL/GenBank/DDBJ databases">
        <authorList>
            <person name="Muller C M."/>
        </authorList>
    </citation>
    <scope>NUCLEOTIDE SEQUENCE</scope>
    <source>
        <strain evidence="2">THUN-12</strain>
    </source>
</reference>
<evidence type="ECO:0000313" key="3">
    <source>
        <dbReference type="Proteomes" id="UP000683417"/>
    </source>
</evidence>
<gene>
    <name evidence="2" type="ORF">BGTH12_LOCUS334</name>
</gene>
<feature type="compositionally biased region" description="Polar residues" evidence="1">
    <location>
        <begin position="93"/>
        <end position="106"/>
    </location>
</feature>
<comment type="caution">
    <text evidence="2">The sequence shown here is derived from an EMBL/GenBank/DDBJ whole genome shotgun (WGS) entry which is preliminary data.</text>
</comment>
<dbReference type="EMBL" id="CAJHIT010000001">
    <property type="protein sequence ID" value="CAD6498976.1"/>
    <property type="molecule type" value="Genomic_DNA"/>
</dbReference>
<evidence type="ECO:0000256" key="1">
    <source>
        <dbReference type="SAM" id="MobiDB-lite"/>
    </source>
</evidence>
<dbReference type="AlphaFoldDB" id="A0A9W4CV22"/>